<evidence type="ECO:0000256" key="8">
    <source>
        <dbReference type="ARBA" id="ARBA00066317"/>
    </source>
</evidence>
<evidence type="ECO:0000256" key="5">
    <source>
        <dbReference type="ARBA" id="ARBA00022898"/>
    </source>
</evidence>
<comment type="caution">
    <text evidence="13">The sequence shown here is derived from an EMBL/GenBank/DDBJ whole genome shotgun (WGS) entry which is preliminary data.</text>
</comment>
<dbReference type="InterPro" id="IPR015424">
    <property type="entry name" value="PyrdxlP-dep_Trfase"/>
</dbReference>
<dbReference type="Gene3D" id="3.40.640.10">
    <property type="entry name" value="Type I PLP-dependent aspartate aminotransferase-like (Major domain)"/>
    <property type="match status" value="1"/>
</dbReference>
<dbReference type="RefSeq" id="WP_007475145.1">
    <property type="nucleotide sequence ID" value="NZ_ABCJ01000008.1"/>
</dbReference>
<evidence type="ECO:0000256" key="12">
    <source>
        <dbReference type="RuleBase" id="RU004508"/>
    </source>
</evidence>
<keyword evidence="5 11" id="KW-0663">Pyridoxal phosphate</keyword>
<gene>
    <name evidence="13" type="ORF">CMTB2_04402</name>
</gene>
<dbReference type="AlphaFoldDB" id="A0AAI9F229"/>
<dbReference type="InterPro" id="IPR026385">
    <property type="entry name" value="LegC-like"/>
</dbReference>
<keyword evidence="4" id="KW-0808">Transferase</keyword>
<comment type="pathway">
    <text evidence="2">Bacterial outer membrane biogenesis; LPS O-antigen biosynthesis.</text>
</comment>
<dbReference type="PIRSF" id="PIRSF000390">
    <property type="entry name" value="PLP_StrS"/>
    <property type="match status" value="1"/>
</dbReference>
<accession>A0AAI9F229</accession>
<dbReference type="CDD" id="cd00616">
    <property type="entry name" value="AHBA_syn"/>
    <property type="match status" value="1"/>
</dbReference>
<keyword evidence="3 13" id="KW-0032">Aminotransferase</keyword>
<proteinExistence type="inferred from homology"/>
<sequence>MKKCKKTVDFIKDLYKKDFVALHEPVFIGNEKKYVNDCIDSTFVSSVGKYVDKVEEFISNYVGSNFAIAVVNGTSALHIALFVLGVDNDSEVITQSVSFVATANAISYTGAKPIFIDIDKDSLGISPKSLKKFLESNCYIEDNKCINKQTNKIIKACVPMHTFGNPCRIDEIKEICDKWNIYLVEDAAESLGSKYKDKFTGTFGKVGVYSFNGNKIVTAGGGGVVVTDDEKIAKRIKHLTTTAKKPHKWEYFHNEIGFNYRMPNINAALLLAQLEKLDDFIKIKRELHNKYKNFFNKLNIEMVDEIENARSNYWLNAILVENKEEWLECLNNNKIMARPLWNLLNELPMYKNCQTDELKNSYEMYNKVINIPSGVVF</sequence>
<dbReference type="PANTHER" id="PTHR30244">
    <property type="entry name" value="TRANSAMINASE"/>
    <property type="match status" value="1"/>
</dbReference>
<dbReference type="GO" id="GO:0000271">
    <property type="term" value="P:polysaccharide biosynthetic process"/>
    <property type="evidence" value="ECO:0007669"/>
    <property type="project" value="TreeGrafter"/>
</dbReference>
<dbReference type="InterPro" id="IPR015421">
    <property type="entry name" value="PyrdxlP-dep_Trfase_major"/>
</dbReference>
<comment type="cofactor">
    <cofactor evidence="1">
        <name>pyridoxal 5'-phosphate</name>
        <dbReference type="ChEBI" id="CHEBI:597326"/>
    </cofactor>
</comment>
<dbReference type="GO" id="GO:0102933">
    <property type="term" value="F:GDP-4-dehydro-6-deoxy-D-mannose-4-aminotransferase activity"/>
    <property type="evidence" value="ECO:0007669"/>
    <property type="project" value="UniProtKB-EC"/>
</dbReference>
<dbReference type="Gene3D" id="3.90.1150.10">
    <property type="entry name" value="Aspartate Aminotransferase, domain 1"/>
    <property type="match status" value="1"/>
</dbReference>
<dbReference type="InterPro" id="IPR015422">
    <property type="entry name" value="PyrdxlP-dep_Trfase_small"/>
</dbReference>
<dbReference type="GO" id="GO:0030170">
    <property type="term" value="F:pyridoxal phosphate binding"/>
    <property type="evidence" value="ECO:0007669"/>
    <property type="project" value="TreeGrafter"/>
</dbReference>
<dbReference type="PANTHER" id="PTHR30244:SF30">
    <property type="entry name" value="BLR5990 PROTEIN"/>
    <property type="match status" value="1"/>
</dbReference>
<dbReference type="EC" id="2.6.1.102" evidence="8"/>
<feature type="modified residue" description="N6-(pyridoxal phosphate)lysine" evidence="11">
    <location>
        <position position="215"/>
    </location>
</feature>
<evidence type="ECO:0000256" key="2">
    <source>
        <dbReference type="ARBA" id="ARBA00005125"/>
    </source>
</evidence>
<dbReference type="EMBL" id="ABCJ01000008">
    <property type="protein sequence ID" value="EDM23166.1"/>
    <property type="molecule type" value="Genomic_DNA"/>
</dbReference>
<evidence type="ECO:0000256" key="4">
    <source>
        <dbReference type="ARBA" id="ARBA00022679"/>
    </source>
</evidence>
<dbReference type="InterPro" id="IPR000653">
    <property type="entry name" value="DegT/StrS_aminotransferase"/>
</dbReference>
<protein>
    <recommendedName>
        <fullName evidence="9">GDP-perosamine synthase</fullName>
        <ecNumber evidence="8">2.6.1.102</ecNumber>
    </recommendedName>
</protein>
<evidence type="ECO:0000256" key="7">
    <source>
        <dbReference type="ARBA" id="ARBA00051587"/>
    </source>
</evidence>
<dbReference type="Proteomes" id="UP000003288">
    <property type="component" value="Unassembled WGS sequence"/>
</dbReference>
<evidence type="ECO:0000313" key="13">
    <source>
        <dbReference type="EMBL" id="EDM23166.1"/>
    </source>
</evidence>
<evidence type="ECO:0000313" key="14">
    <source>
        <dbReference type="Proteomes" id="UP000003288"/>
    </source>
</evidence>
<dbReference type="FunFam" id="3.40.640.10:FF:000090">
    <property type="entry name" value="Pyridoxal phosphate-dependent aminotransferase"/>
    <property type="match status" value="1"/>
</dbReference>
<evidence type="ECO:0000256" key="3">
    <source>
        <dbReference type="ARBA" id="ARBA00022576"/>
    </source>
</evidence>
<reference evidence="13 14" key="1">
    <citation type="journal article" date="2011" name="Stand. Genomic Sci.">
        <title>Draft genome sequence of Caminibacter mediatlanticus strain TB-2, an epsilonproteobacterium isolated from a deep-sea hydrothermal vent.</title>
        <authorList>
            <person name="Giovannelli D."/>
            <person name="Ferriera S."/>
            <person name="Johnson J."/>
            <person name="Kravitz S."/>
            <person name="Perez-Rodriguez I."/>
            <person name="Ricci J."/>
            <person name="O'Brien C."/>
            <person name="Voordeckers J.W."/>
            <person name="Bini E."/>
            <person name="Vetriani C."/>
        </authorList>
    </citation>
    <scope>NUCLEOTIDE SEQUENCE [LARGE SCALE GENOMIC DNA]</scope>
    <source>
        <strain evidence="13 14">TB-2</strain>
    </source>
</reference>
<evidence type="ECO:0000256" key="10">
    <source>
        <dbReference type="PIRSR" id="PIRSR000390-1"/>
    </source>
</evidence>
<organism evidence="13 14">
    <name type="scientific">Caminibacter mediatlanticus TB-2</name>
    <dbReference type="NCBI Taxonomy" id="391592"/>
    <lineage>
        <taxon>Bacteria</taxon>
        <taxon>Pseudomonadati</taxon>
        <taxon>Campylobacterota</taxon>
        <taxon>Epsilonproteobacteria</taxon>
        <taxon>Nautiliales</taxon>
        <taxon>Nautiliaceae</taxon>
        <taxon>Caminibacter</taxon>
    </lineage>
</organism>
<dbReference type="Pfam" id="PF01041">
    <property type="entry name" value="DegT_DnrJ_EryC1"/>
    <property type="match status" value="1"/>
</dbReference>
<comment type="catalytic activity">
    <reaction evidence="7">
        <text>GDP-alpha-D-perosamine + 2-oxoglutarate = GDP-4-dehydro-alpha-D-rhamnose + L-glutamate</text>
        <dbReference type="Rhea" id="RHEA:36779"/>
        <dbReference type="ChEBI" id="CHEBI:16810"/>
        <dbReference type="ChEBI" id="CHEBI:29985"/>
        <dbReference type="ChEBI" id="CHEBI:57964"/>
        <dbReference type="ChEBI" id="CHEBI:73996"/>
        <dbReference type="EC" id="2.6.1.102"/>
    </reaction>
</comment>
<comment type="similarity">
    <text evidence="6 12">Belongs to the DegT/DnrJ/EryC1 family.</text>
</comment>
<name>A0AAI9F229_9BACT</name>
<feature type="active site" description="Proton acceptor" evidence="10">
    <location>
        <position position="215"/>
    </location>
</feature>
<dbReference type="NCBIfam" id="TIGR04181">
    <property type="entry name" value="NHT_00031"/>
    <property type="match status" value="1"/>
</dbReference>
<dbReference type="SUPFAM" id="SSF53383">
    <property type="entry name" value="PLP-dependent transferases"/>
    <property type="match status" value="1"/>
</dbReference>
<evidence type="ECO:0000256" key="11">
    <source>
        <dbReference type="PIRSR" id="PIRSR000390-2"/>
    </source>
</evidence>
<evidence type="ECO:0000256" key="6">
    <source>
        <dbReference type="ARBA" id="ARBA00037999"/>
    </source>
</evidence>
<evidence type="ECO:0000256" key="9">
    <source>
        <dbReference type="ARBA" id="ARBA00074221"/>
    </source>
</evidence>
<evidence type="ECO:0000256" key="1">
    <source>
        <dbReference type="ARBA" id="ARBA00001933"/>
    </source>
</evidence>